<name>A0A3T0MYR2_9RHOB</name>
<dbReference type="GO" id="GO:0003677">
    <property type="term" value="F:DNA binding"/>
    <property type="evidence" value="ECO:0007669"/>
    <property type="project" value="UniProtKB-UniRule"/>
</dbReference>
<reference evidence="4 5" key="1">
    <citation type="submission" date="2018-10" db="EMBL/GenBank/DDBJ databases">
        <title>Parasedimentitalea marina sp. nov., a psychrophilic bacterium isolated from deep seawater of the New Britain Trench.</title>
        <authorList>
            <person name="Cao J."/>
        </authorList>
    </citation>
    <scope>NUCLEOTIDE SEQUENCE [LARGE SCALE GENOMIC DNA]</scope>
    <source>
        <strain evidence="4 5">W43</strain>
    </source>
</reference>
<protein>
    <submittedName>
        <fullName evidence="4">TetR/AcrR family transcriptional regulator</fullName>
    </submittedName>
</protein>
<dbReference type="KEGG" id="sedi:EBB79_02655"/>
<organism evidence="4 5">
    <name type="scientific">Parasedimentitalea marina</name>
    <dbReference type="NCBI Taxonomy" id="2483033"/>
    <lineage>
        <taxon>Bacteria</taxon>
        <taxon>Pseudomonadati</taxon>
        <taxon>Pseudomonadota</taxon>
        <taxon>Alphaproteobacteria</taxon>
        <taxon>Rhodobacterales</taxon>
        <taxon>Paracoccaceae</taxon>
        <taxon>Parasedimentitalea</taxon>
    </lineage>
</organism>
<evidence type="ECO:0000256" key="1">
    <source>
        <dbReference type="ARBA" id="ARBA00023125"/>
    </source>
</evidence>
<evidence type="ECO:0000256" key="2">
    <source>
        <dbReference type="PROSITE-ProRule" id="PRU00335"/>
    </source>
</evidence>
<proteinExistence type="predicted"/>
<feature type="domain" description="HTH tetR-type" evidence="3">
    <location>
        <begin position="10"/>
        <end position="70"/>
    </location>
</feature>
<dbReference type="InterPro" id="IPR009057">
    <property type="entry name" value="Homeodomain-like_sf"/>
</dbReference>
<evidence type="ECO:0000313" key="4">
    <source>
        <dbReference type="EMBL" id="AZV76904.1"/>
    </source>
</evidence>
<keyword evidence="1 2" id="KW-0238">DNA-binding</keyword>
<dbReference type="SUPFAM" id="SSF46689">
    <property type="entry name" value="Homeodomain-like"/>
    <property type="match status" value="1"/>
</dbReference>
<evidence type="ECO:0000313" key="5">
    <source>
        <dbReference type="Proteomes" id="UP000283063"/>
    </source>
</evidence>
<dbReference type="EMBL" id="CP033219">
    <property type="protein sequence ID" value="AZV76904.1"/>
    <property type="molecule type" value="Genomic_DNA"/>
</dbReference>
<gene>
    <name evidence="4" type="ORF">EBB79_02655</name>
</gene>
<dbReference type="RefSeq" id="WP_127747392.1">
    <property type="nucleotide sequence ID" value="NZ_CP033219.1"/>
</dbReference>
<dbReference type="Proteomes" id="UP000283063">
    <property type="component" value="Chromosome"/>
</dbReference>
<dbReference type="AlphaFoldDB" id="A0A3T0MYR2"/>
<dbReference type="InterPro" id="IPR001647">
    <property type="entry name" value="HTH_TetR"/>
</dbReference>
<dbReference type="OrthoDB" id="3218408at2"/>
<dbReference type="PROSITE" id="PS50977">
    <property type="entry name" value="HTH_TETR_2"/>
    <property type="match status" value="1"/>
</dbReference>
<accession>A0A3T0MYR2</accession>
<sequence>METAPQPRARATRSIWLDAAYDLFVQDGIEAVKIMPLAKKLNLTRTGFYWHFKDLAELLSGLVDLWQSRNTGSILERCALPADSLCSALFNLTDCWIDPDLFDAPLDLAIHNWARNDAKLQKLVDASDQARLDAVRGIFLRFGKPPEAAHYRALTTILTQSGYYTKQVIETRMDRALAGCHYVEVFAGERPTQQEIDAFLSRHRGGGFG</sequence>
<dbReference type="PRINTS" id="PR00455">
    <property type="entry name" value="HTHTETR"/>
</dbReference>
<keyword evidence="5" id="KW-1185">Reference proteome</keyword>
<dbReference type="Pfam" id="PF00440">
    <property type="entry name" value="TetR_N"/>
    <property type="match status" value="1"/>
</dbReference>
<dbReference type="Gene3D" id="1.10.357.10">
    <property type="entry name" value="Tetracycline Repressor, domain 2"/>
    <property type="match status" value="1"/>
</dbReference>
<evidence type="ECO:0000259" key="3">
    <source>
        <dbReference type="PROSITE" id="PS50977"/>
    </source>
</evidence>
<feature type="DNA-binding region" description="H-T-H motif" evidence="2">
    <location>
        <begin position="33"/>
        <end position="52"/>
    </location>
</feature>